<dbReference type="EMBL" id="CM023484">
    <property type="protein sequence ID" value="KAH6932606.1"/>
    <property type="molecule type" value="Genomic_DNA"/>
</dbReference>
<comment type="caution">
    <text evidence="1">The sequence shown here is derived from an EMBL/GenBank/DDBJ whole genome shotgun (WGS) entry which is preliminary data.</text>
</comment>
<accession>A0ACB7SEX3</accession>
<reference evidence="1" key="1">
    <citation type="submission" date="2020-05" db="EMBL/GenBank/DDBJ databases">
        <title>Large-scale comparative analyses of tick genomes elucidate their genetic diversity and vector capacities.</title>
        <authorList>
            <person name="Jia N."/>
            <person name="Wang J."/>
            <person name="Shi W."/>
            <person name="Du L."/>
            <person name="Sun Y."/>
            <person name="Zhan W."/>
            <person name="Jiang J."/>
            <person name="Wang Q."/>
            <person name="Zhang B."/>
            <person name="Ji P."/>
            <person name="Sakyi L.B."/>
            <person name="Cui X."/>
            <person name="Yuan T."/>
            <person name="Jiang B."/>
            <person name="Yang W."/>
            <person name="Lam T.T.-Y."/>
            <person name="Chang Q."/>
            <person name="Ding S."/>
            <person name="Wang X."/>
            <person name="Zhu J."/>
            <person name="Ruan X."/>
            <person name="Zhao L."/>
            <person name="Wei J."/>
            <person name="Que T."/>
            <person name="Du C."/>
            <person name="Cheng J."/>
            <person name="Dai P."/>
            <person name="Han X."/>
            <person name="Huang E."/>
            <person name="Gao Y."/>
            <person name="Liu J."/>
            <person name="Shao H."/>
            <person name="Ye R."/>
            <person name="Li L."/>
            <person name="Wei W."/>
            <person name="Wang X."/>
            <person name="Wang C."/>
            <person name="Yang T."/>
            <person name="Huo Q."/>
            <person name="Li W."/>
            <person name="Guo W."/>
            <person name="Chen H."/>
            <person name="Zhou L."/>
            <person name="Ni X."/>
            <person name="Tian J."/>
            <person name="Zhou Y."/>
            <person name="Sheng Y."/>
            <person name="Liu T."/>
            <person name="Pan Y."/>
            <person name="Xia L."/>
            <person name="Li J."/>
            <person name="Zhao F."/>
            <person name="Cao W."/>
        </authorList>
    </citation>
    <scope>NUCLEOTIDE SEQUENCE</scope>
    <source>
        <strain evidence="1">Hyas-2018</strain>
    </source>
</reference>
<dbReference type="Proteomes" id="UP000821845">
    <property type="component" value="Chromosome 4"/>
</dbReference>
<name>A0ACB7SEX3_HYAAI</name>
<organism evidence="1 2">
    <name type="scientific">Hyalomma asiaticum</name>
    <name type="common">Tick</name>
    <dbReference type="NCBI Taxonomy" id="266040"/>
    <lineage>
        <taxon>Eukaryota</taxon>
        <taxon>Metazoa</taxon>
        <taxon>Ecdysozoa</taxon>
        <taxon>Arthropoda</taxon>
        <taxon>Chelicerata</taxon>
        <taxon>Arachnida</taxon>
        <taxon>Acari</taxon>
        <taxon>Parasitiformes</taxon>
        <taxon>Ixodida</taxon>
        <taxon>Ixodoidea</taxon>
        <taxon>Ixodidae</taxon>
        <taxon>Hyalomminae</taxon>
        <taxon>Hyalomma</taxon>
    </lineage>
</organism>
<proteinExistence type="predicted"/>
<keyword evidence="2" id="KW-1185">Reference proteome</keyword>
<sequence length="93" mass="10075">MTVAEGHHPRSAVAVSFDGRDLYYAGRADRGDAWTPCLGPPEIQYLLETEGLVLSWLPAGHHGIIPDTAVRADPDASGDVIVFARQLKYDDEG</sequence>
<gene>
    <name evidence="1" type="ORF">HPB50_008027</name>
</gene>
<protein>
    <submittedName>
        <fullName evidence="1">Uncharacterized protein</fullName>
    </submittedName>
</protein>
<evidence type="ECO:0000313" key="1">
    <source>
        <dbReference type="EMBL" id="KAH6932606.1"/>
    </source>
</evidence>
<evidence type="ECO:0000313" key="2">
    <source>
        <dbReference type="Proteomes" id="UP000821845"/>
    </source>
</evidence>